<proteinExistence type="predicted"/>
<organism evidence="1">
    <name type="scientific">uncultured Thiotrichaceae bacterium</name>
    <dbReference type="NCBI Taxonomy" id="298394"/>
    <lineage>
        <taxon>Bacteria</taxon>
        <taxon>Pseudomonadati</taxon>
        <taxon>Pseudomonadota</taxon>
        <taxon>Gammaproteobacteria</taxon>
        <taxon>Thiotrichales</taxon>
        <taxon>Thiotrichaceae</taxon>
        <taxon>environmental samples</taxon>
    </lineage>
</organism>
<gene>
    <name evidence="1" type="ORF">HELGO_WM9211</name>
</gene>
<accession>A0A6S6U5R5</accession>
<evidence type="ECO:0000313" key="1">
    <source>
        <dbReference type="EMBL" id="CAA6828376.1"/>
    </source>
</evidence>
<sequence length="64" mass="7418">MNQAYYDAVVSMEKAGVDAEYIQGWQGGYLVNPEREEQRVTEAYEAGYEDGKEKNMDGYKEWVK</sequence>
<name>A0A6S6U5R5_9GAMM</name>
<protein>
    <submittedName>
        <fullName evidence="1">Uncharacterized protein</fullName>
    </submittedName>
</protein>
<dbReference type="EMBL" id="CACVAY010000148">
    <property type="protein sequence ID" value="CAA6828376.1"/>
    <property type="molecule type" value="Genomic_DNA"/>
</dbReference>
<reference evidence="1" key="1">
    <citation type="submission" date="2020-01" db="EMBL/GenBank/DDBJ databases">
        <authorList>
            <person name="Meier V. D."/>
            <person name="Meier V D."/>
        </authorList>
    </citation>
    <scope>NUCLEOTIDE SEQUENCE</scope>
    <source>
        <strain evidence="1">HLG_WM_MAG_07</strain>
    </source>
</reference>
<dbReference type="AlphaFoldDB" id="A0A6S6U5R5"/>